<dbReference type="InterPro" id="IPR041881">
    <property type="entry name" value="PqqD_sf"/>
</dbReference>
<name>A0ABS3JH69_9BACT</name>
<dbReference type="Gene3D" id="1.10.10.1150">
    <property type="entry name" value="Coenzyme PQQ synthesis protein D (PqqD)"/>
    <property type="match status" value="1"/>
</dbReference>
<comment type="caution">
    <text evidence="1">The sequence shown here is derived from an EMBL/GenBank/DDBJ whole genome shotgun (WGS) entry which is preliminary data.</text>
</comment>
<proteinExistence type="predicted"/>
<dbReference type="InterPro" id="IPR008792">
    <property type="entry name" value="PQQD"/>
</dbReference>
<organism evidence="1 2">
    <name type="scientific">Fibrella forsythiae</name>
    <dbReference type="NCBI Taxonomy" id="2817061"/>
    <lineage>
        <taxon>Bacteria</taxon>
        <taxon>Pseudomonadati</taxon>
        <taxon>Bacteroidota</taxon>
        <taxon>Cytophagia</taxon>
        <taxon>Cytophagales</taxon>
        <taxon>Spirosomataceae</taxon>
        <taxon>Fibrella</taxon>
    </lineage>
</organism>
<dbReference type="RefSeq" id="WP_207329319.1">
    <property type="nucleotide sequence ID" value="NZ_JAFMYW010000003.1"/>
</dbReference>
<gene>
    <name evidence="1" type="ORF">J2I46_12225</name>
</gene>
<reference evidence="1 2" key="1">
    <citation type="submission" date="2021-03" db="EMBL/GenBank/DDBJ databases">
        <title>Fibrella sp. HMF5405 genome sequencing and assembly.</title>
        <authorList>
            <person name="Kang H."/>
            <person name="Kim H."/>
            <person name="Bae S."/>
            <person name="Joh K."/>
        </authorList>
    </citation>
    <scope>NUCLEOTIDE SEQUENCE [LARGE SCALE GENOMIC DNA]</scope>
    <source>
        <strain evidence="1 2">HMF5405</strain>
    </source>
</reference>
<dbReference type="EMBL" id="JAFMYW010000003">
    <property type="protein sequence ID" value="MBO0949354.1"/>
    <property type="molecule type" value="Genomic_DNA"/>
</dbReference>
<evidence type="ECO:0000313" key="2">
    <source>
        <dbReference type="Proteomes" id="UP000664628"/>
    </source>
</evidence>
<dbReference type="Pfam" id="PF05402">
    <property type="entry name" value="PqqD"/>
    <property type="match status" value="1"/>
</dbReference>
<dbReference type="Proteomes" id="UP000664628">
    <property type="component" value="Unassembled WGS sequence"/>
</dbReference>
<protein>
    <submittedName>
        <fullName evidence="1">PqqD family protein</fullName>
    </submittedName>
</protein>
<accession>A0ABS3JH69</accession>
<evidence type="ECO:0000313" key="1">
    <source>
        <dbReference type="EMBL" id="MBO0949354.1"/>
    </source>
</evidence>
<keyword evidence="2" id="KW-1185">Reference proteome</keyword>
<sequence length="84" mass="9691">MYQINSNQVLFTQMGEDGVIFDIKNNQYVTLNATYTRIFMLLEQQQTEESIVDALVNEYNVDPTTCAKAVTRCLSELKEKLYIS</sequence>